<feature type="non-terminal residue" evidence="3">
    <location>
        <position position="1"/>
    </location>
</feature>
<dbReference type="SUPFAM" id="SSF53098">
    <property type="entry name" value="Ribonuclease H-like"/>
    <property type="match status" value="1"/>
</dbReference>
<organism evidence="3 4">
    <name type="scientific">Defluviimonas salinarum</name>
    <dbReference type="NCBI Taxonomy" id="2992147"/>
    <lineage>
        <taxon>Bacteria</taxon>
        <taxon>Pseudomonadati</taxon>
        <taxon>Pseudomonadota</taxon>
        <taxon>Alphaproteobacteria</taxon>
        <taxon>Rhodobacterales</taxon>
        <taxon>Paracoccaceae</taxon>
        <taxon>Albidovulum</taxon>
    </lineage>
</organism>
<comment type="caution">
    <text evidence="3">The sequence shown here is derived from an EMBL/GenBank/DDBJ whole genome shotgun (WGS) entry which is preliminary data.</text>
</comment>
<keyword evidence="4" id="KW-1185">Reference proteome</keyword>
<dbReference type="InterPro" id="IPR047654">
    <property type="entry name" value="IS1634_transpos"/>
</dbReference>
<dbReference type="InterPro" id="IPR012337">
    <property type="entry name" value="RNaseH-like_sf"/>
</dbReference>
<dbReference type="NCBIfam" id="NF033559">
    <property type="entry name" value="transpos_IS1634"/>
    <property type="match status" value="1"/>
</dbReference>
<gene>
    <name evidence="3" type="ORF">OM960_24940</name>
</gene>
<evidence type="ECO:0000313" key="3">
    <source>
        <dbReference type="EMBL" id="MCW3784761.1"/>
    </source>
</evidence>
<dbReference type="Pfam" id="PF01609">
    <property type="entry name" value="DDE_Tnp_1"/>
    <property type="match status" value="1"/>
</dbReference>
<dbReference type="Proteomes" id="UP001207582">
    <property type="component" value="Unassembled WGS sequence"/>
</dbReference>
<keyword evidence="1" id="KW-1133">Transmembrane helix</keyword>
<evidence type="ECO:0000313" key="4">
    <source>
        <dbReference type="Proteomes" id="UP001207582"/>
    </source>
</evidence>
<feature type="domain" description="Transposase IS4-like" evidence="2">
    <location>
        <begin position="31"/>
        <end position="93"/>
    </location>
</feature>
<dbReference type="InterPro" id="IPR002559">
    <property type="entry name" value="Transposase_11"/>
</dbReference>
<name>A0ABT3JAP4_9RHOB</name>
<sequence length="155" mass="17289">TRFLKADYAADRFSWSVDEETLAEAELFDGKLALLTNAVDLKAADAVARYKSLADIERGFRVLKSDIEIAPVHHRLPDRIRAHALICFLALVLYRVIRMRLKAKGHSASPRTALDLLARIQKHTAHAGARTLHGISRTTPEQLELFDALSLPKPA</sequence>
<evidence type="ECO:0000259" key="2">
    <source>
        <dbReference type="Pfam" id="PF01609"/>
    </source>
</evidence>
<accession>A0ABT3JAP4</accession>
<evidence type="ECO:0000256" key="1">
    <source>
        <dbReference type="SAM" id="Phobius"/>
    </source>
</evidence>
<protein>
    <submittedName>
        <fullName evidence="3">IS1634 family transposase</fullName>
    </submittedName>
</protein>
<dbReference type="EMBL" id="JAPDOG010000067">
    <property type="protein sequence ID" value="MCW3784761.1"/>
    <property type="molecule type" value="Genomic_DNA"/>
</dbReference>
<dbReference type="RefSeq" id="WP_264773893.1">
    <property type="nucleotide sequence ID" value="NZ_JAPDOG010000067.1"/>
</dbReference>
<feature type="transmembrane region" description="Helical" evidence="1">
    <location>
        <begin position="80"/>
        <end position="97"/>
    </location>
</feature>
<keyword evidence="1" id="KW-0472">Membrane</keyword>
<reference evidence="3 4" key="1">
    <citation type="submission" date="2022-10" db="EMBL/GenBank/DDBJ databases">
        <title>Defluviimonas sp. CAU 1641 isolated from mud.</title>
        <authorList>
            <person name="Kim W."/>
        </authorList>
    </citation>
    <scope>NUCLEOTIDE SEQUENCE [LARGE SCALE GENOMIC DNA]</scope>
    <source>
        <strain evidence="3 4">CAU 1641</strain>
    </source>
</reference>
<proteinExistence type="predicted"/>
<keyword evidence="1" id="KW-0812">Transmembrane</keyword>
<dbReference type="PANTHER" id="PTHR34614:SF2">
    <property type="entry name" value="TRANSPOSASE IS4-LIKE DOMAIN-CONTAINING PROTEIN"/>
    <property type="match status" value="1"/>
</dbReference>
<dbReference type="PANTHER" id="PTHR34614">
    <property type="match status" value="1"/>
</dbReference>